<dbReference type="PROSITE" id="PS50294">
    <property type="entry name" value="WD_REPEATS_REGION"/>
    <property type="match status" value="11"/>
</dbReference>
<dbReference type="InterPro" id="IPR015943">
    <property type="entry name" value="WD40/YVTN_repeat-like_dom_sf"/>
</dbReference>
<dbReference type="InterPro" id="IPR024983">
    <property type="entry name" value="CHAT_dom"/>
</dbReference>
<feature type="repeat" description="WD" evidence="3">
    <location>
        <begin position="1331"/>
        <end position="1363"/>
    </location>
</feature>
<dbReference type="SMART" id="SM00320">
    <property type="entry name" value="WD40"/>
    <property type="match status" value="14"/>
</dbReference>
<dbReference type="Pfam" id="PF12770">
    <property type="entry name" value="CHAT"/>
    <property type="match status" value="1"/>
</dbReference>
<evidence type="ECO:0000256" key="1">
    <source>
        <dbReference type="ARBA" id="ARBA00022574"/>
    </source>
</evidence>
<feature type="repeat" description="WD" evidence="3">
    <location>
        <begin position="1502"/>
        <end position="1536"/>
    </location>
</feature>
<feature type="repeat" description="WD" evidence="3">
    <location>
        <begin position="1126"/>
        <end position="1167"/>
    </location>
</feature>
<feature type="repeat" description="WD" evidence="3">
    <location>
        <begin position="962"/>
        <end position="994"/>
    </location>
</feature>
<feature type="repeat" description="WD" evidence="3">
    <location>
        <begin position="1167"/>
        <end position="1200"/>
    </location>
</feature>
<feature type="domain" description="CHAT" evidence="4">
    <location>
        <begin position="204"/>
        <end position="354"/>
    </location>
</feature>
<evidence type="ECO:0000259" key="5">
    <source>
        <dbReference type="Pfam" id="PF20703"/>
    </source>
</evidence>
<dbReference type="InterPro" id="IPR027417">
    <property type="entry name" value="P-loop_NTPase"/>
</dbReference>
<protein>
    <submittedName>
        <fullName evidence="6">CHAT domain-containing protein</fullName>
    </submittedName>
</protein>
<dbReference type="SUPFAM" id="SSF50978">
    <property type="entry name" value="WD40 repeat-like"/>
    <property type="match status" value="2"/>
</dbReference>
<accession>A0ABW8WTR1</accession>
<evidence type="ECO:0000259" key="4">
    <source>
        <dbReference type="Pfam" id="PF12770"/>
    </source>
</evidence>
<sequence length="1560" mass="174071">MQIKDKLSIYKSVVIKLGSGDLINGFSRVTCQLWSAGYSLPQQFIGSLPAAAHLSDLYRNWQLIYQNLCGRQHLRSSDDPDDDELELDDGGVTNVSQVTFDELSQKMQQSIDDWLASKEFLNITQQLRSQLNPKEEIRVIIETNDEILQRIPWCRWNFFNDYPKAEMALSRPEYKRSEIGESQSLRKKVRILAVMGNSKDINLEIETQSLENLTDAEVVVLNNPSRSQFNSQLWDSQGWDILFFAGHSQTEGETGRIYINENPTNNSLTIEQLEEALKTAIEKGLQLAVFNSCDGLGLALALEKLNIPTAIVMREPVPNSVAAEFFQNFLYGFALQRLPLYLAVQQARRKLQGLEDDFPGASWLPVICQNPAVEPPTWLELGGISVCPYRGLFAFSEEDADLFFGREEFTKELLASVKRKSLVAVVGSSGSGKSSTVFAGLVPQLKKDTLVDWQVVSFRPGNNPIAALATSLSSLKLTSQTGNYHRAEEGGLQFPNKEQYQLITGIDIIRDRHLPRSDRNTRRLVELELEVALSQDGNALYKIIEKLVQQNPKSRLLLIADQFEELYTLCSEKQRQYFLDSLLTAVRLAPAFTLVMTLRADFYGYALSYRPFSDALQGRVLNLGPMSCEELRDCIEKPAAQMQVKLENGLTNKLISNVEEQPGRLPLLEFALTQLWSKQNQGLLTHRGYEEIGGVEQALTNHAETVYTQLSETDRARSRQVFVQLVRLGENTEATRRLATRDEINSENWDLVTHLASHRLVVTNRNEFTGEETVEIVHEALIKNWGRLVDWLQKDGEFRHWQEHLRTIVRQWESSSKDEGGLLRGKPLNDADYWHQQRYEELSSAEKEFIRLSLEQRKREINLQKRRRHIAFLSLSSGLGMAMCLAGISWWNWQNSIKNEIEALSKSSQALFAANNGLESLIQAVRAGQKLKTSGVASPETQMLVKSALWKAVYTMPERNRFLGHTANVYDVKFSPDGKILASGSQDKTIKIWSPNGELVKTITGHQDNVTSITFSPDGKTLASSSDDKTIKIWSRDGELLKTITGHGGGVTRVTFSPDGKTLASSSDDKTIKIWSRDGRLLKTLIGHNDTVTSVAFSPDGKTLASSSKDKTIKIWSRDGRLLKTLIGHNDAVTCITFSPDGKILASGGKNSTIKIWHLENGKSETWNGHKSLVASLSFSPDGKTLVSASWDNDIKIWNLTGKVVTTFSGYTQRFFSASFSPDGKTIVSASGDNTIKVWCVECQQPQILKKHTGAIASISVNRDSRMFASASDDSTILLWSSSGQLLHTLRGHHDVVISVVFSPDGQTLASGSKDKTVKLWNRNGQLLQTFVGHNDAISSVSFSPDNQTIASGSADKTIKLWSKNGQLLQTLNNNGAISNIVFHPDGESIAFVIDNEIKLWNLKTQEIKTVGHHELPIRSINFSPNGKLLASGSDDLTVILWSLDVEKPKIFGNHLSPVKSLSFSGDGKILAAANAYTITIWSVDRQQELAQLEAFDGSSIVNSIGFSADGNMIISGDNKHQIILWNLDLNNLLEDGCNWLKDYLKNSNNNQQHLCSSGT</sequence>
<feature type="repeat" description="WD" evidence="3">
    <location>
        <begin position="1411"/>
        <end position="1445"/>
    </location>
</feature>
<dbReference type="PRINTS" id="PR00320">
    <property type="entry name" value="GPROTEINBRPT"/>
</dbReference>
<dbReference type="CDD" id="cd00200">
    <property type="entry name" value="WD40"/>
    <property type="match status" value="2"/>
</dbReference>
<dbReference type="Gene3D" id="3.40.50.300">
    <property type="entry name" value="P-loop containing nucleotide triphosphate hydrolases"/>
    <property type="match status" value="1"/>
</dbReference>
<dbReference type="InterPro" id="IPR001680">
    <property type="entry name" value="WD40_rpt"/>
</dbReference>
<dbReference type="Pfam" id="PF20703">
    <property type="entry name" value="nSTAND1"/>
    <property type="match status" value="1"/>
</dbReference>
<organism evidence="6 7">
    <name type="scientific">Scytonema tolypothrichoides VB-61278_2</name>
    <dbReference type="NCBI Taxonomy" id="3232314"/>
    <lineage>
        <taxon>Bacteria</taxon>
        <taxon>Bacillati</taxon>
        <taxon>Cyanobacteriota</taxon>
        <taxon>Cyanophyceae</taxon>
        <taxon>Nostocales</taxon>
        <taxon>Scytonemataceae</taxon>
        <taxon>Scytonema</taxon>
    </lineage>
</organism>
<feature type="repeat" description="WD" evidence="3">
    <location>
        <begin position="1085"/>
        <end position="1117"/>
    </location>
</feature>
<dbReference type="InterPro" id="IPR049052">
    <property type="entry name" value="nSTAND1"/>
</dbReference>
<dbReference type="InterPro" id="IPR036322">
    <property type="entry name" value="WD40_repeat_dom_sf"/>
</dbReference>
<evidence type="ECO:0000256" key="2">
    <source>
        <dbReference type="ARBA" id="ARBA00022737"/>
    </source>
</evidence>
<evidence type="ECO:0000313" key="6">
    <source>
        <dbReference type="EMBL" id="MFL9464338.1"/>
    </source>
</evidence>
<dbReference type="Pfam" id="PF00400">
    <property type="entry name" value="WD40"/>
    <property type="match status" value="13"/>
</dbReference>
<dbReference type="PROSITE" id="PS50082">
    <property type="entry name" value="WD_REPEATS_2"/>
    <property type="match status" value="12"/>
</dbReference>
<feature type="repeat" description="WD" evidence="3">
    <location>
        <begin position="1044"/>
        <end position="1076"/>
    </location>
</feature>
<dbReference type="Gene3D" id="2.130.10.10">
    <property type="entry name" value="YVTN repeat-like/Quinoprotein amine dehydrogenase"/>
    <property type="match status" value="5"/>
</dbReference>
<dbReference type="PROSITE" id="PS00678">
    <property type="entry name" value="WD_REPEATS_1"/>
    <property type="match status" value="1"/>
</dbReference>
<reference evidence="6 7" key="1">
    <citation type="submission" date="2024-07" db="EMBL/GenBank/DDBJ databases">
        <authorList>
            <person name="Tripathy S."/>
        </authorList>
    </citation>
    <scope>NUCLEOTIDE SEQUENCE [LARGE SCALE GENOMIC DNA]</scope>
    <source>
        <strain evidence="6 7">VB-61278_2</strain>
    </source>
</reference>
<keyword evidence="1 3" id="KW-0853">WD repeat</keyword>
<evidence type="ECO:0000256" key="3">
    <source>
        <dbReference type="PROSITE-ProRule" id="PRU00221"/>
    </source>
</evidence>
<dbReference type="InterPro" id="IPR019775">
    <property type="entry name" value="WD40_repeat_CS"/>
</dbReference>
<proteinExistence type="predicted"/>
<evidence type="ECO:0000313" key="7">
    <source>
        <dbReference type="Proteomes" id="UP001628874"/>
    </source>
</evidence>
<dbReference type="Proteomes" id="UP001628874">
    <property type="component" value="Unassembled WGS sequence"/>
</dbReference>
<dbReference type="InterPro" id="IPR020472">
    <property type="entry name" value="WD40_PAC1"/>
</dbReference>
<keyword evidence="2" id="KW-0677">Repeat</keyword>
<feature type="repeat" description="WD" evidence="3">
    <location>
        <begin position="1003"/>
        <end position="1035"/>
    </location>
</feature>
<gene>
    <name evidence="6" type="ORF">AB0759_27405</name>
</gene>
<dbReference type="RefSeq" id="WP_237265805.1">
    <property type="nucleotide sequence ID" value="NZ_JBFQGM010000012.1"/>
</dbReference>
<name>A0ABW8WTR1_9CYAN</name>
<dbReference type="EMBL" id="JBFQGM010000012">
    <property type="protein sequence ID" value="MFL9464338.1"/>
    <property type="molecule type" value="Genomic_DNA"/>
</dbReference>
<dbReference type="PANTHER" id="PTHR19848">
    <property type="entry name" value="WD40 REPEAT PROTEIN"/>
    <property type="match status" value="1"/>
</dbReference>
<feature type="repeat" description="WD" evidence="3">
    <location>
        <begin position="1290"/>
        <end position="1322"/>
    </location>
</feature>
<dbReference type="SUPFAM" id="SSF52540">
    <property type="entry name" value="P-loop containing nucleoside triphosphate hydrolases"/>
    <property type="match status" value="1"/>
</dbReference>
<feature type="repeat" description="WD" evidence="3">
    <location>
        <begin position="1249"/>
        <end position="1281"/>
    </location>
</feature>
<feature type="repeat" description="WD" evidence="3">
    <location>
        <begin position="1208"/>
        <end position="1239"/>
    </location>
</feature>
<comment type="caution">
    <text evidence="6">The sequence shown here is derived from an EMBL/GenBank/DDBJ whole genome shotgun (WGS) entry which is preliminary data.</text>
</comment>
<keyword evidence="7" id="KW-1185">Reference proteome</keyword>
<feature type="domain" description="Novel STAND NTPase 1" evidence="5">
    <location>
        <begin position="388"/>
        <end position="819"/>
    </location>
</feature>
<dbReference type="PANTHER" id="PTHR19848:SF8">
    <property type="entry name" value="F-BOX AND WD REPEAT DOMAIN CONTAINING 7"/>
    <property type="match status" value="1"/>
</dbReference>